<keyword evidence="8" id="KW-0704">Schiff base</keyword>
<evidence type="ECO:0000256" key="2">
    <source>
        <dbReference type="ARBA" id="ARBA00004496"/>
    </source>
</evidence>
<dbReference type="PIRSF" id="PIRSF036915">
    <property type="entry name" value="Trnald_Bac_Plnt"/>
    <property type="match status" value="1"/>
</dbReference>
<dbReference type="EMBL" id="CAEZTM010000002">
    <property type="protein sequence ID" value="CAB4560994.1"/>
    <property type="molecule type" value="Genomic_DNA"/>
</dbReference>
<evidence type="ECO:0000256" key="3">
    <source>
        <dbReference type="ARBA" id="ARBA00004959"/>
    </source>
</evidence>
<dbReference type="PANTHER" id="PTHR10683:SF31">
    <property type="entry name" value="TRANSALDOLASE"/>
    <property type="match status" value="1"/>
</dbReference>
<dbReference type="CDD" id="cd00955">
    <property type="entry name" value="Transaldolase_like"/>
    <property type="match status" value="1"/>
</dbReference>
<dbReference type="InterPro" id="IPR001585">
    <property type="entry name" value="TAL/FSA"/>
</dbReference>
<gene>
    <name evidence="10" type="ORF">UFOPK1684_00088</name>
</gene>
<dbReference type="AlphaFoldDB" id="A0A6J6DCE6"/>
<protein>
    <submittedName>
        <fullName evidence="10">Unannotated protein</fullName>
    </submittedName>
</protein>
<keyword evidence="5" id="KW-0963">Cytoplasm</keyword>
<reference evidence="10" key="1">
    <citation type="submission" date="2020-05" db="EMBL/GenBank/DDBJ databases">
        <authorList>
            <person name="Chiriac C."/>
            <person name="Salcher M."/>
            <person name="Ghai R."/>
            <person name="Kavagutti S V."/>
        </authorList>
    </citation>
    <scope>NUCLEOTIDE SEQUENCE</scope>
</reference>
<keyword evidence="7" id="KW-0570">Pentose shunt</keyword>
<evidence type="ECO:0000256" key="1">
    <source>
        <dbReference type="ARBA" id="ARBA00003518"/>
    </source>
</evidence>
<evidence type="ECO:0000256" key="6">
    <source>
        <dbReference type="ARBA" id="ARBA00022679"/>
    </source>
</evidence>
<comment type="catalytic activity">
    <reaction evidence="9">
        <text>D-sedoheptulose 7-phosphate + D-glyceraldehyde 3-phosphate = D-erythrose 4-phosphate + beta-D-fructose 6-phosphate</text>
        <dbReference type="Rhea" id="RHEA:17053"/>
        <dbReference type="ChEBI" id="CHEBI:16897"/>
        <dbReference type="ChEBI" id="CHEBI:57483"/>
        <dbReference type="ChEBI" id="CHEBI:57634"/>
        <dbReference type="ChEBI" id="CHEBI:59776"/>
        <dbReference type="EC" id="2.2.1.2"/>
    </reaction>
</comment>
<dbReference type="HAMAP" id="MF_00493">
    <property type="entry name" value="Transaldolase_2"/>
    <property type="match status" value="1"/>
</dbReference>
<evidence type="ECO:0000256" key="4">
    <source>
        <dbReference type="ARBA" id="ARBA00008426"/>
    </source>
</evidence>
<keyword evidence="6" id="KW-0808">Transferase</keyword>
<evidence type="ECO:0000256" key="7">
    <source>
        <dbReference type="ARBA" id="ARBA00023126"/>
    </source>
</evidence>
<comment type="function">
    <text evidence="1">Transaldolase is important for the balance of metabolites in the pentose-phosphate pathway.</text>
</comment>
<dbReference type="Gene3D" id="3.20.20.70">
    <property type="entry name" value="Aldolase class I"/>
    <property type="match status" value="1"/>
</dbReference>
<evidence type="ECO:0000256" key="9">
    <source>
        <dbReference type="ARBA" id="ARBA00048810"/>
    </source>
</evidence>
<dbReference type="SUPFAM" id="SSF51569">
    <property type="entry name" value="Aldolase"/>
    <property type="match status" value="1"/>
</dbReference>
<accession>A0A6J6DCE6</accession>
<proteinExistence type="inferred from homology"/>
<dbReference type="PROSITE" id="PS00958">
    <property type="entry name" value="TRANSALDOLASE_2"/>
    <property type="match status" value="1"/>
</dbReference>
<dbReference type="GO" id="GO:0004801">
    <property type="term" value="F:transaldolase activity"/>
    <property type="evidence" value="ECO:0007669"/>
    <property type="project" value="UniProtKB-EC"/>
</dbReference>
<organism evidence="10">
    <name type="scientific">freshwater metagenome</name>
    <dbReference type="NCBI Taxonomy" id="449393"/>
    <lineage>
        <taxon>unclassified sequences</taxon>
        <taxon>metagenomes</taxon>
        <taxon>ecological metagenomes</taxon>
    </lineage>
</organism>
<dbReference type="InterPro" id="IPR013785">
    <property type="entry name" value="Aldolase_TIM"/>
</dbReference>
<evidence type="ECO:0000256" key="8">
    <source>
        <dbReference type="ARBA" id="ARBA00023270"/>
    </source>
</evidence>
<comment type="similarity">
    <text evidence="4">Belongs to the transaldolase family. Type 2 subfamily.</text>
</comment>
<comment type="subcellular location">
    <subcellularLocation>
        <location evidence="2">Cytoplasm</location>
    </subcellularLocation>
</comment>
<name>A0A6J6DCE6_9ZZZZ</name>
<dbReference type="NCBIfam" id="NF002881">
    <property type="entry name" value="PRK03343.1"/>
    <property type="match status" value="1"/>
</dbReference>
<dbReference type="InterPro" id="IPR004732">
    <property type="entry name" value="Transaldolase_2"/>
</dbReference>
<dbReference type="PANTHER" id="PTHR10683">
    <property type="entry name" value="TRANSALDOLASE"/>
    <property type="match status" value="1"/>
</dbReference>
<dbReference type="Pfam" id="PF00923">
    <property type="entry name" value="TAL_FSA"/>
    <property type="match status" value="1"/>
</dbReference>
<comment type="pathway">
    <text evidence="3">Carbohydrate degradation; pentose phosphate pathway.</text>
</comment>
<dbReference type="GO" id="GO:0005737">
    <property type="term" value="C:cytoplasm"/>
    <property type="evidence" value="ECO:0007669"/>
    <property type="project" value="UniProtKB-SubCell"/>
</dbReference>
<evidence type="ECO:0000256" key="5">
    <source>
        <dbReference type="ARBA" id="ARBA00022490"/>
    </source>
</evidence>
<dbReference type="InterPro" id="IPR018225">
    <property type="entry name" value="Transaldolase_AS"/>
</dbReference>
<dbReference type="UniPathway" id="UPA00115"/>
<dbReference type="NCBIfam" id="TIGR00876">
    <property type="entry name" value="tal_mycobact"/>
    <property type="match status" value="1"/>
</dbReference>
<evidence type="ECO:0000313" key="10">
    <source>
        <dbReference type="EMBL" id="CAB4560994.1"/>
    </source>
</evidence>
<dbReference type="GO" id="GO:0006098">
    <property type="term" value="P:pentose-phosphate shunt"/>
    <property type="evidence" value="ECO:0007669"/>
    <property type="project" value="UniProtKB-UniPathway"/>
</dbReference>
<sequence length="369" mass="39336">MSDSPTQQLASLGVSIWLDDLSKDRLTSGSLAELIAHHNVVGVTSNPTIFAGSVSGSDSYAPDIQAMKREGVTAEEAVFRIMISDVQGACDLLRPVYDKTSGVDGRVSLEVSPLLARDTEGSVAQALELWTAVSRENLMIKIPATREGLPAITRVLAEGISVNVTLIFSIERYREVIDAYFAGIELALKAGHDVSRIYSVASFFVSRVDSAVDATLDALGSPEAKALRSSAAVANARLAYQLFQERHSSESAVTLLSAGMNLQRPLWASTGVKDPALPPALYVTELAVKQTVNTMPEKTLRAVADFAGPIADRVTGDYALAAKVMAGLAALGISIDAVTDELERDGVAKFVQSWHELLDTVQSAMDQAE</sequence>
<dbReference type="PROSITE" id="PS01054">
    <property type="entry name" value="TRANSALDOLASE_1"/>
    <property type="match status" value="1"/>
</dbReference>
<dbReference type="GO" id="GO:0005975">
    <property type="term" value="P:carbohydrate metabolic process"/>
    <property type="evidence" value="ECO:0007669"/>
    <property type="project" value="InterPro"/>
</dbReference>